<evidence type="ECO:0000256" key="6">
    <source>
        <dbReference type="SAM" id="MobiDB-lite"/>
    </source>
</evidence>
<evidence type="ECO:0000313" key="10">
    <source>
        <dbReference type="Proteomes" id="UP000235786"/>
    </source>
</evidence>
<feature type="transmembrane region" description="Helical" evidence="7">
    <location>
        <begin position="182"/>
        <end position="201"/>
    </location>
</feature>
<comment type="subcellular location">
    <subcellularLocation>
        <location evidence="1">Membrane</location>
        <topology evidence="1">Multi-pass membrane protein</topology>
    </subcellularLocation>
</comment>
<dbReference type="InterPro" id="IPR013057">
    <property type="entry name" value="AA_transpt_TM"/>
</dbReference>
<dbReference type="GO" id="GO:0016020">
    <property type="term" value="C:membrane"/>
    <property type="evidence" value="ECO:0007669"/>
    <property type="project" value="UniProtKB-SubCell"/>
</dbReference>
<feature type="transmembrane region" description="Helical" evidence="7">
    <location>
        <begin position="490"/>
        <end position="508"/>
    </location>
</feature>
<feature type="transmembrane region" description="Helical" evidence="7">
    <location>
        <begin position="350"/>
        <end position="369"/>
    </location>
</feature>
<feature type="region of interest" description="Disordered" evidence="6">
    <location>
        <begin position="31"/>
        <end position="52"/>
    </location>
</feature>
<evidence type="ECO:0000313" key="9">
    <source>
        <dbReference type="EMBL" id="PMD39240.1"/>
    </source>
</evidence>
<keyword evidence="4 7" id="KW-1133">Transmembrane helix</keyword>
<name>A0A2J6RL56_HYAVF</name>
<feature type="transmembrane region" description="Helical" evidence="7">
    <location>
        <begin position="395"/>
        <end position="415"/>
    </location>
</feature>
<comment type="similarity">
    <text evidence="2">Belongs to the amino acid/polyamine transporter 2 family.</text>
</comment>
<feature type="transmembrane region" description="Helical" evidence="7">
    <location>
        <begin position="156"/>
        <end position="176"/>
    </location>
</feature>
<evidence type="ECO:0000256" key="2">
    <source>
        <dbReference type="ARBA" id="ARBA00008066"/>
    </source>
</evidence>
<evidence type="ECO:0000256" key="5">
    <source>
        <dbReference type="ARBA" id="ARBA00023136"/>
    </source>
</evidence>
<dbReference type="STRING" id="1149755.A0A2J6RL56"/>
<dbReference type="Proteomes" id="UP000235786">
    <property type="component" value="Unassembled WGS sequence"/>
</dbReference>
<evidence type="ECO:0000259" key="8">
    <source>
        <dbReference type="Pfam" id="PF01490"/>
    </source>
</evidence>
<organism evidence="9 10">
    <name type="scientific">Hyaloscypha variabilis (strain UAMH 11265 / GT02V1 / F)</name>
    <name type="common">Meliniomyces variabilis</name>
    <dbReference type="NCBI Taxonomy" id="1149755"/>
    <lineage>
        <taxon>Eukaryota</taxon>
        <taxon>Fungi</taxon>
        <taxon>Dikarya</taxon>
        <taxon>Ascomycota</taxon>
        <taxon>Pezizomycotina</taxon>
        <taxon>Leotiomycetes</taxon>
        <taxon>Helotiales</taxon>
        <taxon>Hyaloscyphaceae</taxon>
        <taxon>Hyaloscypha</taxon>
        <taxon>Hyaloscypha variabilis</taxon>
    </lineage>
</organism>
<protein>
    <recommendedName>
        <fullName evidence="8">Amino acid transporter transmembrane domain-containing protein</fullName>
    </recommendedName>
</protein>
<evidence type="ECO:0000256" key="7">
    <source>
        <dbReference type="SAM" id="Phobius"/>
    </source>
</evidence>
<gene>
    <name evidence="9" type="ORF">L207DRAFT_491204</name>
</gene>
<evidence type="ECO:0000256" key="3">
    <source>
        <dbReference type="ARBA" id="ARBA00022692"/>
    </source>
</evidence>
<feature type="transmembrane region" description="Helical" evidence="7">
    <location>
        <begin position="101"/>
        <end position="119"/>
    </location>
</feature>
<keyword evidence="3 7" id="KW-0812">Transmembrane</keyword>
<dbReference type="GO" id="GO:0015179">
    <property type="term" value="F:L-amino acid transmembrane transporter activity"/>
    <property type="evidence" value="ECO:0007669"/>
    <property type="project" value="TreeGrafter"/>
</dbReference>
<feature type="transmembrane region" description="Helical" evidence="7">
    <location>
        <begin position="280"/>
        <end position="296"/>
    </location>
</feature>
<dbReference type="Pfam" id="PF01490">
    <property type="entry name" value="Aa_trans"/>
    <property type="match status" value="1"/>
</dbReference>
<feature type="transmembrane region" description="Helical" evidence="7">
    <location>
        <begin position="421"/>
        <end position="445"/>
    </location>
</feature>
<keyword evidence="5 7" id="KW-0472">Membrane</keyword>
<evidence type="ECO:0000256" key="4">
    <source>
        <dbReference type="ARBA" id="ARBA00022989"/>
    </source>
</evidence>
<keyword evidence="10" id="KW-1185">Reference proteome</keyword>
<dbReference type="EMBL" id="KZ613947">
    <property type="protein sequence ID" value="PMD39240.1"/>
    <property type="molecule type" value="Genomic_DNA"/>
</dbReference>
<reference evidence="9 10" key="1">
    <citation type="submission" date="2016-04" db="EMBL/GenBank/DDBJ databases">
        <title>A degradative enzymes factory behind the ericoid mycorrhizal symbiosis.</title>
        <authorList>
            <consortium name="DOE Joint Genome Institute"/>
            <person name="Martino E."/>
            <person name="Morin E."/>
            <person name="Grelet G."/>
            <person name="Kuo A."/>
            <person name="Kohler A."/>
            <person name="Daghino S."/>
            <person name="Barry K."/>
            <person name="Choi C."/>
            <person name="Cichocki N."/>
            <person name="Clum A."/>
            <person name="Copeland A."/>
            <person name="Hainaut M."/>
            <person name="Haridas S."/>
            <person name="Labutti K."/>
            <person name="Lindquist E."/>
            <person name="Lipzen A."/>
            <person name="Khouja H.-R."/>
            <person name="Murat C."/>
            <person name="Ohm R."/>
            <person name="Olson A."/>
            <person name="Spatafora J."/>
            <person name="Veneault-Fourrey C."/>
            <person name="Henrissat B."/>
            <person name="Grigoriev I."/>
            <person name="Martin F."/>
            <person name="Perotto S."/>
        </authorList>
    </citation>
    <scope>NUCLEOTIDE SEQUENCE [LARGE SCALE GENOMIC DNA]</scope>
    <source>
        <strain evidence="9 10">F</strain>
    </source>
</reference>
<evidence type="ECO:0000256" key="1">
    <source>
        <dbReference type="ARBA" id="ARBA00004141"/>
    </source>
</evidence>
<proteinExistence type="inferred from homology"/>
<dbReference type="AlphaFoldDB" id="A0A2J6RL56"/>
<dbReference type="PANTHER" id="PTHR22950:SF461">
    <property type="entry name" value="AMINO ACID TRANSPORTER TRANSMEMBRANE DOMAIN-CONTAINING PROTEIN"/>
    <property type="match status" value="1"/>
</dbReference>
<dbReference type="OrthoDB" id="40134at2759"/>
<accession>A0A2J6RL56</accession>
<feature type="transmembrane region" description="Helical" evidence="7">
    <location>
        <begin position="308"/>
        <end position="330"/>
    </location>
</feature>
<dbReference type="PANTHER" id="PTHR22950">
    <property type="entry name" value="AMINO ACID TRANSPORTER"/>
    <property type="match status" value="1"/>
</dbReference>
<sequence length="531" mass="58223">MISGRFSKGVHIERKEKAARELAAHGMVTHATTAGSETDEKNEKAPGSPTTVTVTDEEWRVAARALRTSSWGTIFFLITTDILGWSSTPFVFASVGYGPGVALYIIFGVAAFWSGWILYKVFLTLDSSRFPLQSFGDTFYRVYGAKSRHFINIMQALQQFMTVAVLILGCGTILAQLSQEKVCFIACLIIFTIAGIIVGSIRSLQRVGWFANASVWMNVICFIIIMAAVSKGQNAIDYQAVYSSTRIKGTNPVVTFAGPPPNQYQQQADGFAGQFGGVNQMIYSWGGALLFVAFLAEMRHPLDFWKGMICAQAFICVVYIFFGAFVYAHFGQYSISNIGNSILPVNLQTVQNVFSLITGLIAAFLYMNIGMKTVYIEVFQEVFNFPEIATKKGRYMWWSLGPIYWLLAFVVGAAVPNLNGISGIVSSLLILNFTYTFPAILYVGFQTQLGAMLPGEGFDPHTGVTTRHDSGFKRWSRGFFKNFHLTIPNLLYFFGGCACCGMGSWAAIEGLISIFGPGGTVATSFGCAIPV</sequence>
<feature type="domain" description="Amino acid transporter transmembrane" evidence="8">
    <location>
        <begin position="67"/>
        <end position="443"/>
    </location>
</feature>
<feature type="transmembrane region" description="Helical" evidence="7">
    <location>
        <begin position="74"/>
        <end position="95"/>
    </location>
</feature>
<feature type="transmembrane region" description="Helical" evidence="7">
    <location>
        <begin position="208"/>
        <end position="229"/>
    </location>
</feature>